<dbReference type="EMBL" id="BDIP01009802">
    <property type="protein sequence ID" value="GCA65106.1"/>
    <property type="molecule type" value="Genomic_DNA"/>
</dbReference>
<evidence type="ECO:0000256" key="1">
    <source>
        <dbReference type="SAM" id="MobiDB-lite"/>
    </source>
</evidence>
<dbReference type="Proteomes" id="UP000265618">
    <property type="component" value="Unassembled WGS sequence"/>
</dbReference>
<accession>A0A391NZ54</accession>
<keyword evidence="3" id="KW-1185">Reference proteome</keyword>
<dbReference type="AlphaFoldDB" id="A0A391NZ54"/>
<name>A0A391NZ54_9EUKA</name>
<reference evidence="2 3" key="1">
    <citation type="journal article" date="2018" name="PLoS ONE">
        <title>The draft genome of Kipferlia bialata reveals reductive genome evolution in fornicate parasites.</title>
        <authorList>
            <person name="Tanifuji G."/>
            <person name="Takabayashi S."/>
            <person name="Kume K."/>
            <person name="Takagi M."/>
            <person name="Nakayama T."/>
            <person name="Kamikawa R."/>
            <person name="Inagaki Y."/>
            <person name="Hashimoto T."/>
        </authorList>
    </citation>
    <scope>NUCLEOTIDE SEQUENCE [LARGE SCALE GENOMIC DNA]</scope>
    <source>
        <strain evidence="2">NY0173</strain>
    </source>
</reference>
<evidence type="ECO:0000313" key="3">
    <source>
        <dbReference type="Proteomes" id="UP000265618"/>
    </source>
</evidence>
<sequence length="46" mass="5214">GDAKAPAHRFFSTPPSIKDQREEAKDQRMAEEGTRERENTQVDIVA</sequence>
<feature type="non-terminal residue" evidence="2">
    <location>
        <position position="46"/>
    </location>
</feature>
<protein>
    <submittedName>
        <fullName evidence="2">Uncharacterized protein</fullName>
    </submittedName>
</protein>
<evidence type="ECO:0000313" key="2">
    <source>
        <dbReference type="EMBL" id="GCA65106.1"/>
    </source>
</evidence>
<gene>
    <name evidence="2" type="ORF">KIPB_016265</name>
</gene>
<feature type="region of interest" description="Disordered" evidence="1">
    <location>
        <begin position="1"/>
        <end position="46"/>
    </location>
</feature>
<feature type="compositionally biased region" description="Basic and acidic residues" evidence="1">
    <location>
        <begin position="18"/>
        <end position="40"/>
    </location>
</feature>
<comment type="caution">
    <text evidence="2">The sequence shown here is derived from an EMBL/GenBank/DDBJ whole genome shotgun (WGS) entry which is preliminary data.</text>
</comment>
<proteinExistence type="predicted"/>
<organism evidence="2 3">
    <name type="scientific">Kipferlia bialata</name>
    <dbReference type="NCBI Taxonomy" id="797122"/>
    <lineage>
        <taxon>Eukaryota</taxon>
        <taxon>Metamonada</taxon>
        <taxon>Carpediemonas-like organisms</taxon>
        <taxon>Kipferlia</taxon>
    </lineage>
</organism>